<evidence type="ECO:0000313" key="3">
    <source>
        <dbReference type="EMBL" id="TRY62822.1"/>
    </source>
</evidence>
<name>A0A553NBJ8_TIGCA</name>
<dbReference type="InterPro" id="IPR032857">
    <property type="entry name" value="ALKBH4"/>
</dbReference>
<dbReference type="SUPFAM" id="SSF49785">
    <property type="entry name" value="Galactose-binding domain-like"/>
    <property type="match status" value="1"/>
</dbReference>
<evidence type="ECO:0000259" key="2">
    <source>
        <dbReference type="PROSITE" id="PS50022"/>
    </source>
</evidence>
<dbReference type="PROSITE" id="PS50022">
    <property type="entry name" value="FA58C_3"/>
    <property type="match status" value="1"/>
</dbReference>
<accession>A0A553NBJ8</accession>
<protein>
    <recommendedName>
        <fullName evidence="2">F5/8 type C domain-containing protein</fullName>
    </recommendedName>
</protein>
<dbReference type="STRING" id="6832.A0A553NBJ8"/>
<dbReference type="Gene3D" id="2.60.120.590">
    <property type="entry name" value="Alpha-ketoglutarate-dependent dioxygenase AlkB-like"/>
    <property type="match status" value="1"/>
</dbReference>
<gene>
    <name evidence="3" type="ORF">TCAL_16559</name>
</gene>
<dbReference type="InterPro" id="IPR000421">
    <property type="entry name" value="FA58C"/>
</dbReference>
<organism evidence="3 4">
    <name type="scientific">Tigriopus californicus</name>
    <name type="common">Marine copepod</name>
    <dbReference type="NCBI Taxonomy" id="6832"/>
    <lineage>
        <taxon>Eukaryota</taxon>
        <taxon>Metazoa</taxon>
        <taxon>Ecdysozoa</taxon>
        <taxon>Arthropoda</taxon>
        <taxon>Crustacea</taxon>
        <taxon>Multicrustacea</taxon>
        <taxon>Hexanauplia</taxon>
        <taxon>Copepoda</taxon>
        <taxon>Harpacticoida</taxon>
        <taxon>Harpacticidae</taxon>
        <taxon>Tigriopus</taxon>
    </lineage>
</organism>
<reference evidence="3 4" key="1">
    <citation type="journal article" date="2018" name="Nat. Ecol. Evol.">
        <title>Genomic signatures of mitonuclear coevolution across populations of Tigriopus californicus.</title>
        <authorList>
            <person name="Barreto F.S."/>
            <person name="Watson E.T."/>
            <person name="Lima T.G."/>
            <person name="Willett C.S."/>
            <person name="Edmands S."/>
            <person name="Li W."/>
            <person name="Burton R.S."/>
        </authorList>
    </citation>
    <scope>NUCLEOTIDE SEQUENCE [LARGE SCALE GENOMIC DNA]</scope>
    <source>
        <strain evidence="3 4">San Diego</strain>
    </source>
</reference>
<dbReference type="AlphaFoldDB" id="A0A553NBJ8"/>
<keyword evidence="4" id="KW-1185">Reference proteome</keyword>
<evidence type="ECO:0000256" key="1">
    <source>
        <dbReference type="ARBA" id="ARBA00001954"/>
    </source>
</evidence>
<sequence>MSKNILGDSANFQAKVSSVLNRNVKEFGKKFLFDGRDDTCWNSEQGSPQWIGIELVEDHTITELQIMFQGGFVGKNCFIESKATDLKVPFYPEDTNKLQKFPIDLKIPVKSLKIVFEESTDFFGRVTIYQTMNTNRSCGCKSFRSCYICEKEFGIKNSDTAQDRVDGFQTIFKFCLEQELLFSDTDNAPQSDGIPFPGVKIFPEFISIEEEKQLIQDLDSLPWDASQSGRRKQNFGPKANFKKRKAKILDDEANVVFNPFDDANLRHDNAPSYSLKDTQKLLNGAVKIPLPRRSLLVFFGEPRYDWEHCILRQDISQRRIVIAYREFTPPYLPGGAHEDIGEEILNKAKEFW</sequence>
<dbReference type="PANTHER" id="PTHR12463:SF0">
    <property type="entry name" value="ALPHA-KETOGLUTARATE-DEPENDENT DIOXYGENASE ALKB HOMOLOG 4"/>
    <property type="match status" value="1"/>
</dbReference>
<evidence type="ECO:0000313" key="4">
    <source>
        <dbReference type="Proteomes" id="UP000318571"/>
    </source>
</evidence>
<dbReference type="EMBL" id="VCGU01000458">
    <property type="protein sequence ID" value="TRY62822.1"/>
    <property type="molecule type" value="Genomic_DNA"/>
</dbReference>
<comment type="cofactor">
    <cofactor evidence="1">
        <name>Fe(2+)</name>
        <dbReference type="ChEBI" id="CHEBI:29033"/>
    </cofactor>
</comment>
<dbReference type="GO" id="GO:0032451">
    <property type="term" value="F:demethylase activity"/>
    <property type="evidence" value="ECO:0007669"/>
    <property type="project" value="TreeGrafter"/>
</dbReference>
<dbReference type="GO" id="GO:0016491">
    <property type="term" value="F:oxidoreductase activity"/>
    <property type="evidence" value="ECO:0007669"/>
    <property type="project" value="TreeGrafter"/>
</dbReference>
<comment type="caution">
    <text evidence="3">The sequence shown here is derived from an EMBL/GenBank/DDBJ whole genome shotgun (WGS) entry which is preliminary data.</text>
</comment>
<dbReference type="Gene3D" id="2.60.120.260">
    <property type="entry name" value="Galactose-binding domain-like"/>
    <property type="match status" value="1"/>
</dbReference>
<dbReference type="GO" id="GO:0070988">
    <property type="term" value="P:demethylation"/>
    <property type="evidence" value="ECO:0007669"/>
    <property type="project" value="InterPro"/>
</dbReference>
<dbReference type="Proteomes" id="UP000318571">
    <property type="component" value="Chromosome 10"/>
</dbReference>
<feature type="domain" description="F5/8 type C" evidence="2">
    <location>
        <begin position="1"/>
        <end position="66"/>
    </location>
</feature>
<dbReference type="PANTHER" id="PTHR12463">
    <property type="entry name" value="OXYGENASE-RELATED"/>
    <property type="match status" value="1"/>
</dbReference>
<dbReference type="InterPro" id="IPR037151">
    <property type="entry name" value="AlkB-like_sf"/>
</dbReference>
<dbReference type="InterPro" id="IPR008979">
    <property type="entry name" value="Galactose-bd-like_sf"/>
</dbReference>
<dbReference type="SUPFAM" id="SSF51197">
    <property type="entry name" value="Clavaminate synthase-like"/>
    <property type="match status" value="1"/>
</dbReference>
<proteinExistence type="predicted"/>